<evidence type="ECO:0000256" key="2">
    <source>
        <dbReference type="PROSITE-ProRule" id="PRU00302"/>
    </source>
</evidence>
<evidence type="ECO:0000313" key="7">
    <source>
        <dbReference type="Proteomes" id="UP001321473"/>
    </source>
</evidence>
<feature type="region of interest" description="Disordered" evidence="3">
    <location>
        <begin position="141"/>
        <end position="164"/>
    </location>
</feature>
<evidence type="ECO:0000256" key="1">
    <source>
        <dbReference type="ARBA" id="ARBA00023157"/>
    </source>
</evidence>
<dbReference type="Proteomes" id="UP001321473">
    <property type="component" value="Unassembled WGS sequence"/>
</dbReference>
<evidence type="ECO:0000256" key="4">
    <source>
        <dbReference type="SAM" id="SignalP"/>
    </source>
</evidence>
<name>A0AAQ4EQ16_AMBAM</name>
<feature type="chain" id="PRO_5042823804" description="Sushi domain-containing protein" evidence="4">
    <location>
        <begin position="24"/>
        <end position="164"/>
    </location>
</feature>
<dbReference type="AlphaFoldDB" id="A0AAQ4EQ16"/>
<dbReference type="Pfam" id="PF00084">
    <property type="entry name" value="Sushi"/>
    <property type="match status" value="1"/>
</dbReference>
<organism evidence="6 7">
    <name type="scientific">Amblyomma americanum</name>
    <name type="common">Lone star tick</name>
    <dbReference type="NCBI Taxonomy" id="6943"/>
    <lineage>
        <taxon>Eukaryota</taxon>
        <taxon>Metazoa</taxon>
        <taxon>Ecdysozoa</taxon>
        <taxon>Arthropoda</taxon>
        <taxon>Chelicerata</taxon>
        <taxon>Arachnida</taxon>
        <taxon>Acari</taxon>
        <taxon>Parasitiformes</taxon>
        <taxon>Ixodida</taxon>
        <taxon>Ixodoidea</taxon>
        <taxon>Ixodidae</taxon>
        <taxon>Amblyomminae</taxon>
        <taxon>Amblyomma</taxon>
    </lineage>
</organism>
<accession>A0AAQ4EQ16</accession>
<protein>
    <recommendedName>
        <fullName evidence="5">Sushi domain-containing protein</fullName>
    </recommendedName>
</protein>
<dbReference type="InterPro" id="IPR000436">
    <property type="entry name" value="Sushi_SCR_CCP_dom"/>
</dbReference>
<dbReference type="PROSITE" id="PS50923">
    <property type="entry name" value="SUSHI"/>
    <property type="match status" value="1"/>
</dbReference>
<keyword evidence="4" id="KW-0732">Signal</keyword>
<feature type="signal peptide" evidence="4">
    <location>
        <begin position="1"/>
        <end position="23"/>
    </location>
</feature>
<dbReference type="SMART" id="SM00032">
    <property type="entry name" value="CCP"/>
    <property type="match status" value="1"/>
</dbReference>
<feature type="domain" description="Sushi" evidence="5">
    <location>
        <begin position="58"/>
        <end position="113"/>
    </location>
</feature>
<keyword evidence="1" id="KW-1015">Disulfide bond</keyword>
<reference evidence="6 7" key="1">
    <citation type="journal article" date="2023" name="Arcadia Sci">
        <title>De novo assembly of a long-read Amblyomma americanum tick genome.</title>
        <authorList>
            <person name="Chou S."/>
            <person name="Poskanzer K.E."/>
            <person name="Rollins M."/>
            <person name="Thuy-Boun P.S."/>
        </authorList>
    </citation>
    <scope>NUCLEOTIDE SEQUENCE [LARGE SCALE GENOMIC DNA]</scope>
    <source>
        <strain evidence="6">F_SG_1</strain>
        <tissue evidence="6">Salivary glands</tissue>
    </source>
</reference>
<evidence type="ECO:0000313" key="6">
    <source>
        <dbReference type="EMBL" id="KAK8776846.1"/>
    </source>
</evidence>
<dbReference type="Gene3D" id="2.10.70.10">
    <property type="entry name" value="Complement Module, domain 1"/>
    <property type="match status" value="1"/>
</dbReference>
<feature type="non-terminal residue" evidence="6">
    <location>
        <position position="164"/>
    </location>
</feature>
<dbReference type="InterPro" id="IPR035976">
    <property type="entry name" value="Sushi/SCR/CCP_sf"/>
</dbReference>
<dbReference type="CDD" id="cd00033">
    <property type="entry name" value="CCP"/>
    <property type="match status" value="1"/>
</dbReference>
<dbReference type="SUPFAM" id="SSF57535">
    <property type="entry name" value="Complement control module/SCR domain"/>
    <property type="match status" value="1"/>
</dbReference>
<sequence>MHRATAWIAALALMVQALTLLSAQHYPDMDDHHPFTRLRPQSSLLGGIRPSRSSVVSARCVNPRLYFRNGLVKMRYRGRVAKYVCRPGYSLFGDSVSTCNAGRWDRPVPICAATVPDPDPSCDFEALDQCGWTSDLSSGVQFSRQHESKDEDDVAATDNGTTSV</sequence>
<evidence type="ECO:0000259" key="5">
    <source>
        <dbReference type="PROSITE" id="PS50923"/>
    </source>
</evidence>
<comment type="caution">
    <text evidence="2">Lacks conserved residue(s) required for the propagation of feature annotation.</text>
</comment>
<dbReference type="EMBL" id="JARKHS020012509">
    <property type="protein sequence ID" value="KAK8776846.1"/>
    <property type="molecule type" value="Genomic_DNA"/>
</dbReference>
<keyword evidence="7" id="KW-1185">Reference proteome</keyword>
<evidence type="ECO:0000256" key="3">
    <source>
        <dbReference type="SAM" id="MobiDB-lite"/>
    </source>
</evidence>
<gene>
    <name evidence="6" type="ORF">V5799_029809</name>
</gene>
<keyword evidence="2" id="KW-0768">Sushi</keyword>
<comment type="caution">
    <text evidence="6">The sequence shown here is derived from an EMBL/GenBank/DDBJ whole genome shotgun (WGS) entry which is preliminary data.</text>
</comment>
<proteinExistence type="predicted"/>